<dbReference type="PANTHER" id="PTHR30204:SF67">
    <property type="entry name" value="HTH-TYPE TRANSCRIPTIONAL REGULATOR MLRA-RELATED"/>
    <property type="match status" value="1"/>
</dbReference>
<organism evidence="5 7">
    <name type="scientific">Salmonella enterica I</name>
    <dbReference type="NCBI Taxonomy" id="59201"/>
    <lineage>
        <taxon>Bacteria</taxon>
        <taxon>Pseudomonadati</taxon>
        <taxon>Pseudomonadota</taxon>
        <taxon>Gammaproteobacteria</taxon>
        <taxon>Enterobacterales</taxon>
        <taxon>Enterobacteriaceae</taxon>
        <taxon>Salmonella</taxon>
    </lineage>
</organism>
<dbReference type="InterPro" id="IPR053987">
    <property type="entry name" value="MlrA-like_C"/>
</dbReference>
<dbReference type="Pfam" id="PF22270">
    <property type="entry name" value="MlrA_helical"/>
    <property type="match status" value="1"/>
</dbReference>
<dbReference type="Pfam" id="PF22267">
    <property type="entry name" value="MlrA_C"/>
    <property type="match status" value="1"/>
</dbReference>
<dbReference type="EMBL" id="CP018219">
    <property type="protein sequence ID" value="AXH25173.1"/>
    <property type="molecule type" value="Genomic_DNA"/>
</dbReference>
<name>A0A345JK45_SALET</name>
<dbReference type="SUPFAM" id="SSF46955">
    <property type="entry name" value="Putative DNA-binding domain"/>
    <property type="match status" value="1"/>
</dbReference>
<dbReference type="InterPro" id="IPR009061">
    <property type="entry name" value="DNA-bd_dom_put_sf"/>
</dbReference>
<evidence type="ECO:0000256" key="2">
    <source>
        <dbReference type="ARBA" id="ARBA00023125"/>
    </source>
</evidence>
<dbReference type="RefSeq" id="WP_022742681.1">
    <property type="nucleotide sequence ID" value="NZ_CP007484.1"/>
</dbReference>
<keyword evidence="3" id="KW-0804">Transcription</keyword>
<dbReference type="SMART" id="SM00422">
    <property type="entry name" value="HTH_MERR"/>
    <property type="match status" value="1"/>
</dbReference>
<keyword evidence="1" id="KW-0805">Transcription regulation</keyword>
<dbReference type="PANTHER" id="PTHR30204">
    <property type="entry name" value="REDOX-CYCLING DRUG-SENSING TRANSCRIPTIONAL ACTIVATOR SOXR"/>
    <property type="match status" value="1"/>
</dbReference>
<dbReference type="EMBL" id="AAHCIC010000010">
    <property type="protein sequence ID" value="EBU5291229.1"/>
    <property type="molecule type" value="Genomic_DNA"/>
</dbReference>
<dbReference type="Pfam" id="PF13411">
    <property type="entry name" value="MerR_1"/>
    <property type="match status" value="1"/>
</dbReference>
<proteinExistence type="predicted"/>
<dbReference type="InterPro" id="IPR053988">
    <property type="entry name" value="MlrA-like_helical"/>
</dbReference>
<reference evidence="5 7" key="1">
    <citation type="submission" date="2016-11" db="EMBL/GenBank/DDBJ databases">
        <title>genome sequence of LSP 389/97, an isolate of the Spanish clone of Salmonella enterica 4,5,12,i:-.</title>
        <authorList>
            <person name="Rodicio M.R."/>
        </authorList>
    </citation>
    <scope>NUCLEOTIDE SEQUENCE [LARGE SCALE GENOMIC DNA]</scope>
    <source>
        <strain evidence="5 7">LSP 389/97</strain>
    </source>
</reference>
<dbReference type="InterPro" id="IPR047057">
    <property type="entry name" value="MerR_fam"/>
</dbReference>
<dbReference type="PROSITE" id="PS50937">
    <property type="entry name" value="HTH_MERR_2"/>
    <property type="match status" value="1"/>
</dbReference>
<evidence type="ECO:0000313" key="7">
    <source>
        <dbReference type="Proteomes" id="UP000253929"/>
    </source>
</evidence>
<reference evidence="6" key="2">
    <citation type="submission" date="2018-07" db="EMBL/GenBank/DDBJ databases">
        <authorList>
            <consortium name="GenomeTrakr network: Whole genome sequencing for foodborne pathogen traceback"/>
        </authorList>
    </citation>
    <scope>NUCLEOTIDE SEQUENCE</scope>
    <source>
        <strain evidence="6">CFSAN031911</strain>
    </source>
</reference>
<gene>
    <name evidence="5" type="ORF">A5895_19975</name>
    <name evidence="6" type="ORF">AXR82_09610</name>
</gene>
<evidence type="ECO:0000313" key="6">
    <source>
        <dbReference type="EMBL" id="EBU5291229.1"/>
    </source>
</evidence>
<dbReference type="AlphaFoldDB" id="A0A345JK45"/>
<protein>
    <submittedName>
        <fullName evidence="5">Helix-turn-helix-type transcriptional regulator</fullName>
    </submittedName>
    <submittedName>
        <fullName evidence="6">MerR family transcriptional regulator</fullName>
    </submittedName>
</protein>
<keyword evidence="2" id="KW-0238">DNA-binding</keyword>
<evidence type="ECO:0000256" key="1">
    <source>
        <dbReference type="ARBA" id="ARBA00023015"/>
    </source>
</evidence>
<dbReference type="InterPro" id="IPR000551">
    <property type="entry name" value="MerR-type_HTH_dom"/>
</dbReference>
<dbReference type="CDD" id="cd01104">
    <property type="entry name" value="HTH_MlrA-CarA"/>
    <property type="match status" value="1"/>
</dbReference>
<accession>A0A345JK45</accession>
<dbReference type="Gene3D" id="1.10.1660.10">
    <property type="match status" value="1"/>
</dbReference>
<dbReference type="Proteomes" id="UP000253929">
    <property type="component" value="Chromosome"/>
</dbReference>
<feature type="domain" description="HTH merR-type" evidence="4">
    <location>
        <begin position="1"/>
        <end position="71"/>
    </location>
</feature>
<dbReference type="PROSITE" id="PS00552">
    <property type="entry name" value="HTH_MERR_1"/>
    <property type="match status" value="1"/>
</dbReference>
<evidence type="ECO:0000259" key="4">
    <source>
        <dbReference type="PROSITE" id="PS50937"/>
    </source>
</evidence>
<evidence type="ECO:0000313" key="5">
    <source>
        <dbReference type="EMBL" id="AXH25173.1"/>
    </source>
</evidence>
<evidence type="ECO:0000256" key="3">
    <source>
        <dbReference type="ARBA" id="ARBA00023163"/>
    </source>
</evidence>
<dbReference type="GO" id="GO:0003700">
    <property type="term" value="F:DNA-binding transcription factor activity"/>
    <property type="evidence" value="ECO:0007669"/>
    <property type="project" value="InterPro"/>
</dbReference>
<dbReference type="GO" id="GO:0003677">
    <property type="term" value="F:DNA binding"/>
    <property type="evidence" value="ECO:0007669"/>
    <property type="project" value="UniProtKB-KW"/>
</dbReference>
<sequence>MSYSIGEFARLCGINAATLRAWQRRYGLLKPQRTDGGHRLYSDDDIRQALSILDWVRKGVPISQVKPLLSRPVIRLGDNWITIQETMLQHLHEGRIDALRQLIYDCGREYPRAELVTHLLRPLRSKVSAHLPAVMIPAVMTLREILDGIIIAYTSFCLEGDRKAPGNNAFISGWNLSDHCEIWLEALTRTGQELRLNVLPSPPVVLAPELFAQRKWFLVTTGKLTAGQKKQLAQWRNVVASLEVITL</sequence>